<dbReference type="NCBIfam" id="TIGR04045">
    <property type="entry name" value="MSMEG_0567_GNAT"/>
    <property type="match status" value="1"/>
</dbReference>
<dbReference type="GO" id="GO:0016747">
    <property type="term" value="F:acyltransferase activity, transferring groups other than amino-acyl groups"/>
    <property type="evidence" value="ECO:0007669"/>
    <property type="project" value="InterPro"/>
</dbReference>
<organism evidence="2 3">
    <name type="scientific">Plastoroseomonas arctica</name>
    <dbReference type="NCBI Taxonomy" id="1509237"/>
    <lineage>
        <taxon>Bacteria</taxon>
        <taxon>Pseudomonadati</taxon>
        <taxon>Pseudomonadota</taxon>
        <taxon>Alphaproteobacteria</taxon>
        <taxon>Acetobacterales</taxon>
        <taxon>Acetobacteraceae</taxon>
        <taxon>Plastoroseomonas</taxon>
    </lineage>
</organism>
<dbReference type="InterPro" id="IPR024035">
    <property type="entry name" value="MSMEG_0567_GNAT"/>
</dbReference>
<dbReference type="PROSITE" id="PS51186">
    <property type="entry name" value="GNAT"/>
    <property type="match status" value="1"/>
</dbReference>
<sequence length="180" mass="19484">MIFEPVIPFLPAGYQIKQAGAPWEHAAAAALRRAVFCDEQGLFAGDDRDAIDADAITLVAIAHLGAAWGEVVGTVRLHEESPGLWWGSRLAVAAPYRRVAAIGTALIRLAVSTAHARGCTRFLAHVQAQNAALFHRLHWTTEAEVTLHGHPHHRMQAALDAYPPIARPEIGFLSIARRAA</sequence>
<protein>
    <submittedName>
        <fullName evidence="2">GNAT family N-acetyltransferase</fullName>
    </submittedName>
</protein>
<gene>
    <name evidence="2" type="ORF">GXW79_17060</name>
</gene>
<proteinExistence type="predicted"/>
<dbReference type="EMBL" id="JAAEDH010000022">
    <property type="protein sequence ID" value="MBR0656792.1"/>
    <property type="molecule type" value="Genomic_DNA"/>
</dbReference>
<dbReference type="AlphaFoldDB" id="A0AAF1JYB4"/>
<dbReference type="CDD" id="cd04301">
    <property type="entry name" value="NAT_SF"/>
    <property type="match status" value="1"/>
</dbReference>
<feature type="domain" description="N-acetyltransferase" evidence="1">
    <location>
        <begin position="14"/>
        <end position="160"/>
    </location>
</feature>
<reference evidence="2" key="2">
    <citation type="journal article" date="2021" name="Syst. Appl. Microbiol.">
        <title>Roseomonas hellenica sp. nov., isolated from roots of wild-growing Alkanna tinctoria.</title>
        <authorList>
            <person name="Rat A."/>
            <person name="Naranjo H.D."/>
            <person name="Lebbe L."/>
            <person name="Cnockaert M."/>
            <person name="Krigas N."/>
            <person name="Grigoriadou K."/>
            <person name="Maloupa E."/>
            <person name="Willems A."/>
        </authorList>
    </citation>
    <scope>NUCLEOTIDE SEQUENCE</scope>
    <source>
        <strain evidence="2">LMG 28251</strain>
    </source>
</reference>
<reference evidence="2" key="1">
    <citation type="submission" date="2020-01" db="EMBL/GenBank/DDBJ databases">
        <authorList>
            <person name="Rat A."/>
        </authorList>
    </citation>
    <scope>NUCLEOTIDE SEQUENCE</scope>
    <source>
        <strain evidence="2">LMG 28251</strain>
    </source>
</reference>
<keyword evidence="3" id="KW-1185">Reference proteome</keyword>
<evidence type="ECO:0000313" key="3">
    <source>
        <dbReference type="Proteomes" id="UP001196068"/>
    </source>
</evidence>
<dbReference type="InterPro" id="IPR016181">
    <property type="entry name" value="Acyl_CoA_acyltransferase"/>
</dbReference>
<dbReference type="Pfam" id="PF00583">
    <property type="entry name" value="Acetyltransf_1"/>
    <property type="match status" value="1"/>
</dbReference>
<comment type="caution">
    <text evidence="2">The sequence shown here is derived from an EMBL/GenBank/DDBJ whole genome shotgun (WGS) entry which is preliminary data.</text>
</comment>
<evidence type="ECO:0000313" key="2">
    <source>
        <dbReference type="EMBL" id="MBR0656792.1"/>
    </source>
</evidence>
<accession>A0AAF1JYB4</accession>
<dbReference type="Gene3D" id="3.40.630.30">
    <property type="match status" value="1"/>
</dbReference>
<dbReference type="SUPFAM" id="SSF55729">
    <property type="entry name" value="Acyl-CoA N-acyltransferases (Nat)"/>
    <property type="match status" value="1"/>
</dbReference>
<dbReference type="Proteomes" id="UP001196068">
    <property type="component" value="Unassembled WGS sequence"/>
</dbReference>
<name>A0AAF1JYB4_9PROT</name>
<dbReference type="RefSeq" id="WP_367614938.1">
    <property type="nucleotide sequence ID" value="NZ_JAAEDH010000022.1"/>
</dbReference>
<dbReference type="InterPro" id="IPR000182">
    <property type="entry name" value="GNAT_dom"/>
</dbReference>
<evidence type="ECO:0000259" key="1">
    <source>
        <dbReference type="PROSITE" id="PS51186"/>
    </source>
</evidence>